<evidence type="ECO:0000313" key="1">
    <source>
        <dbReference type="EMBL" id="PNJ08612.1"/>
    </source>
</evidence>
<dbReference type="EMBL" id="NDHI03003686">
    <property type="protein sequence ID" value="PNJ08612.1"/>
    <property type="molecule type" value="Genomic_DNA"/>
</dbReference>
<dbReference type="AlphaFoldDB" id="A0A2J8RJD6"/>
<proteinExistence type="predicted"/>
<sequence>TLMDALSVAAVPHSSTYVPVLDKHVMSKVFDECFPDQPQIGHLGNEVFPLAHVCKDTNKMTLINPQGAKLNIYKQKVEQAI</sequence>
<protein>
    <submittedName>
        <fullName evidence="1">VWA3B isoform 19</fullName>
    </submittedName>
</protein>
<feature type="non-terminal residue" evidence="1">
    <location>
        <position position="1"/>
    </location>
</feature>
<organism evidence="1">
    <name type="scientific">Pongo abelii</name>
    <name type="common">Sumatran orangutan</name>
    <name type="synonym">Pongo pygmaeus abelii</name>
    <dbReference type="NCBI Taxonomy" id="9601"/>
    <lineage>
        <taxon>Eukaryota</taxon>
        <taxon>Metazoa</taxon>
        <taxon>Chordata</taxon>
        <taxon>Craniata</taxon>
        <taxon>Vertebrata</taxon>
        <taxon>Euteleostomi</taxon>
        <taxon>Mammalia</taxon>
        <taxon>Eutheria</taxon>
        <taxon>Euarchontoglires</taxon>
        <taxon>Primates</taxon>
        <taxon>Haplorrhini</taxon>
        <taxon>Catarrhini</taxon>
        <taxon>Hominidae</taxon>
        <taxon>Pongo</taxon>
    </lineage>
</organism>
<reference evidence="1" key="1">
    <citation type="submission" date="2017-12" db="EMBL/GenBank/DDBJ databases">
        <title>High-resolution comparative analysis of great ape genomes.</title>
        <authorList>
            <person name="Pollen A."/>
            <person name="Hastie A."/>
            <person name="Hormozdiari F."/>
            <person name="Dougherty M."/>
            <person name="Liu R."/>
            <person name="Chaisson M."/>
            <person name="Hoppe E."/>
            <person name="Hill C."/>
            <person name="Pang A."/>
            <person name="Hillier L."/>
            <person name="Baker C."/>
            <person name="Armstrong J."/>
            <person name="Shendure J."/>
            <person name="Paten B."/>
            <person name="Wilson R."/>
            <person name="Chao H."/>
            <person name="Schneider V."/>
            <person name="Ventura M."/>
            <person name="Kronenberg Z."/>
            <person name="Murali S."/>
            <person name="Gordon D."/>
            <person name="Cantsilieris S."/>
            <person name="Munson K."/>
            <person name="Nelson B."/>
            <person name="Raja A."/>
            <person name="Underwood J."/>
            <person name="Diekhans M."/>
            <person name="Fiddes I."/>
            <person name="Haussler D."/>
            <person name="Eichler E."/>
        </authorList>
    </citation>
    <scope>NUCLEOTIDE SEQUENCE [LARGE SCALE GENOMIC DNA]</scope>
    <source>
        <strain evidence="1">Susie</strain>
    </source>
</reference>
<comment type="caution">
    <text evidence="1">The sequence shown here is derived from an EMBL/GenBank/DDBJ whole genome shotgun (WGS) entry which is preliminary data.</text>
</comment>
<dbReference type="PANTHER" id="PTHR46785:SF1">
    <property type="entry name" value="VON WILLEBRAND FACTOR A DOMAIN-CONTAINING PROTEIN 3B"/>
    <property type="match status" value="1"/>
</dbReference>
<gene>
    <name evidence="1" type="ORF">CR201_G0050548</name>
</gene>
<feature type="non-terminal residue" evidence="1">
    <location>
        <position position="81"/>
    </location>
</feature>
<accession>A0A2J8RJD6</accession>
<name>A0A2J8RJD6_PONAB</name>
<dbReference type="PANTHER" id="PTHR46785">
    <property type="entry name" value="VON WILLEBRAND FACTOR A DOMAIN-CONTAINING PROTEIN 3B"/>
    <property type="match status" value="1"/>
</dbReference>